<reference evidence="9 10" key="1">
    <citation type="journal article" date="2016" name="Nat. Commun.">
        <title>Thousands of microbial genomes shed light on interconnected biogeochemical processes in an aquifer system.</title>
        <authorList>
            <person name="Anantharaman K."/>
            <person name="Brown C.T."/>
            <person name="Hug L.A."/>
            <person name="Sharon I."/>
            <person name="Castelle C.J."/>
            <person name="Probst A.J."/>
            <person name="Thomas B.C."/>
            <person name="Singh A."/>
            <person name="Wilkins M.J."/>
            <person name="Karaoz U."/>
            <person name="Brodie E.L."/>
            <person name="Williams K.H."/>
            <person name="Hubbard S.S."/>
            <person name="Banfield J.F."/>
        </authorList>
    </citation>
    <scope>NUCLEOTIDE SEQUENCE [LARGE SCALE GENOMIC DNA]</scope>
</reference>
<dbReference type="GO" id="GO:0055085">
    <property type="term" value="P:transmembrane transport"/>
    <property type="evidence" value="ECO:0007669"/>
    <property type="project" value="InterPro"/>
</dbReference>
<organism evidence="9 10">
    <name type="scientific">Candidatus Raymondbacteria bacterium RIFOXYD12_FULL_49_13</name>
    <dbReference type="NCBI Taxonomy" id="1817890"/>
    <lineage>
        <taxon>Bacteria</taxon>
        <taxon>Raymondiibacteriota</taxon>
    </lineage>
</organism>
<name>A0A1F7F4C0_UNCRA</name>
<dbReference type="PANTHER" id="PTHR30193">
    <property type="entry name" value="ABC TRANSPORTER PERMEASE PROTEIN"/>
    <property type="match status" value="1"/>
</dbReference>
<feature type="transmembrane region" description="Helical" evidence="7">
    <location>
        <begin position="270"/>
        <end position="292"/>
    </location>
</feature>
<dbReference type="Proteomes" id="UP000179243">
    <property type="component" value="Unassembled WGS sequence"/>
</dbReference>
<evidence type="ECO:0000256" key="7">
    <source>
        <dbReference type="RuleBase" id="RU363032"/>
    </source>
</evidence>
<proteinExistence type="inferred from homology"/>
<keyword evidence="5 7" id="KW-1133">Transmembrane helix</keyword>
<comment type="similarity">
    <text evidence="7">Belongs to the binding-protein-dependent transport system permease family.</text>
</comment>
<dbReference type="InterPro" id="IPR051393">
    <property type="entry name" value="ABC_transporter_permease"/>
</dbReference>
<feature type="transmembrane region" description="Helical" evidence="7">
    <location>
        <begin position="158"/>
        <end position="178"/>
    </location>
</feature>
<accession>A0A1F7F4C0</accession>
<dbReference type="GO" id="GO:0005886">
    <property type="term" value="C:plasma membrane"/>
    <property type="evidence" value="ECO:0007669"/>
    <property type="project" value="UniProtKB-SubCell"/>
</dbReference>
<keyword evidence="3" id="KW-1003">Cell membrane</keyword>
<evidence type="ECO:0000256" key="1">
    <source>
        <dbReference type="ARBA" id="ARBA00004651"/>
    </source>
</evidence>
<evidence type="ECO:0000313" key="10">
    <source>
        <dbReference type="Proteomes" id="UP000179243"/>
    </source>
</evidence>
<evidence type="ECO:0000256" key="5">
    <source>
        <dbReference type="ARBA" id="ARBA00022989"/>
    </source>
</evidence>
<dbReference type="InterPro" id="IPR000515">
    <property type="entry name" value="MetI-like"/>
</dbReference>
<dbReference type="PANTHER" id="PTHR30193:SF41">
    <property type="entry name" value="DIACETYLCHITOBIOSE UPTAKE SYSTEM PERMEASE PROTEIN NGCF"/>
    <property type="match status" value="1"/>
</dbReference>
<keyword evidence="6 7" id="KW-0472">Membrane</keyword>
<evidence type="ECO:0000313" key="9">
    <source>
        <dbReference type="EMBL" id="OGK01413.1"/>
    </source>
</evidence>
<feature type="domain" description="ABC transmembrane type-1" evidence="8">
    <location>
        <begin position="121"/>
        <end position="339"/>
    </location>
</feature>
<evidence type="ECO:0000256" key="6">
    <source>
        <dbReference type="ARBA" id="ARBA00023136"/>
    </source>
</evidence>
<dbReference type="Pfam" id="PF00528">
    <property type="entry name" value="BPD_transp_1"/>
    <property type="match status" value="1"/>
</dbReference>
<gene>
    <name evidence="9" type="ORF">A2519_14995</name>
</gene>
<dbReference type="SUPFAM" id="SSF161098">
    <property type="entry name" value="MetI-like"/>
    <property type="match status" value="1"/>
</dbReference>
<keyword evidence="2 7" id="KW-0813">Transport</keyword>
<evidence type="ECO:0000256" key="2">
    <source>
        <dbReference type="ARBA" id="ARBA00022448"/>
    </source>
</evidence>
<evidence type="ECO:0000256" key="3">
    <source>
        <dbReference type="ARBA" id="ARBA00022475"/>
    </source>
</evidence>
<evidence type="ECO:0000256" key="4">
    <source>
        <dbReference type="ARBA" id="ARBA00022692"/>
    </source>
</evidence>
<comment type="subcellular location">
    <subcellularLocation>
        <location evidence="1 7">Cell membrane</location>
        <topology evidence="1 7">Multi-pass membrane protein</topology>
    </subcellularLocation>
</comment>
<feature type="transmembrane region" description="Helical" evidence="7">
    <location>
        <begin position="321"/>
        <end position="338"/>
    </location>
</feature>
<feature type="transmembrane region" description="Helical" evidence="7">
    <location>
        <begin position="214"/>
        <end position="234"/>
    </location>
</feature>
<dbReference type="AlphaFoldDB" id="A0A1F7F4C0"/>
<sequence>MWEPKPVTTDKTYFFRKFMFRWGISAPGLFAQIVFGWMPLIVSILMAFQNFNFHKSEWCGLDNFKAVLNDPIATPFSLTNAEEHFKSSVSYYTETHIAAPNTFLSGWYKVRSFYFGMGIAWRNTIYYTILILGLTFLMPIFVAIFLMEMPPWLIRIMMLMWFVPISDMASTIILKYFYNVDYGLLNGLIKNFYDFIGKPEAIRIFPRWLNSPDLAMLCIVLPQLIMYMPGLVYITSLQGIPQDLYDAAEIDGCGFFQKIWHVTLPRLRPVIATMLVINLISAFQVFGTIMIMTQGGPANKTISLAYYVYKLAFEYVEVGKGNALAVMFFLFLITLTFIQRKLFPEDIDSARQEGSIKKFFRKRKERYAANTANRP</sequence>
<feature type="transmembrane region" description="Helical" evidence="7">
    <location>
        <begin position="125"/>
        <end position="146"/>
    </location>
</feature>
<keyword evidence="4 7" id="KW-0812">Transmembrane</keyword>
<dbReference type="CDD" id="cd06261">
    <property type="entry name" value="TM_PBP2"/>
    <property type="match status" value="1"/>
</dbReference>
<dbReference type="Gene3D" id="1.10.3720.10">
    <property type="entry name" value="MetI-like"/>
    <property type="match status" value="1"/>
</dbReference>
<dbReference type="InterPro" id="IPR035906">
    <property type="entry name" value="MetI-like_sf"/>
</dbReference>
<feature type="transmembrane region" description="Helical" evidence="7">
    <location>
        <begin position="20"/>
        <end position="48"/>
    </location>
</feature>
<dbReference type="PROSITE" id="PS50928">
    <property type="entry name" value="ABC_TM1"/>
    <property type="match status" value="1"/>
</dbReference>
<comment type="caution">
    <text evidence="9">The sequence shown here is derived from an EMBL/GenBank/DDBJ whole genome shotgun (WGS) entry which is preliminary data.</text>
</comment>
<dbReference type="EMBL" id="MFYX01000126">
    <property type="protein sequence ID" value="OGK01413.1"/>
    <property type="molecule type" value="Genomic_DNA"/>
</dbReference>
<evidence type="ECO:0000259" key="8">
    <source>
        <dbReference type="PROSITE" id="PS50928"/>
    </source>
</evidence>
<protein>
    <recommendedName>
        <fullName evidence="8">ABC transmembrane type-1 domain-containing protein</fullName>
    </recommendedName>
</protein>